<keyword evidence="2 6" id="KW-0808">Transferase</keyword>
<dbReference type="PANTHER" id="PTHR46566:SF5">
    <property type="entry name" value="1-PHOSPHOFRUCTOKINASE"/>
    <property type="match status" value="1"/>
</dbReference>
<evidence type="ECO:0000256" key="6">
    <source>
        <dbReference type="PIRNR" id="PIRNR000535"/>
    </source>
</evidence>
<evidence type="ECO:0000256" key="1">
    <source>
        <dbReference type="ARBA" id="ARBA00010688"/>
    </source>
</evidence>
<gene>
    <name evidence="9" type="ORF">R7226_13380</name>
</gene>
<evidence type="ECO:0000259" key="8">
    <source>
        <dbReference type="Pfam" id="PF00294"/>
    </source>
</evidence>
<comment type="caution">
    <text evidence="9">The sequence shown here is derived from an EMBL/GenBank/DDBJ whole genome shotgun (WGS) entry which is preliminary data.</text>
</comment>
<dbReference type="Gene3D" id="3.40.1190.20">
    <property type="match status" value="1"/>
</dbReference>
<dbReference type="PIRSF" id="PIRSF000535">
    <property type="entry name" value="1PFK/6PFK/LacC"/>
    <property type="match status" value="1"/>
</dbReference>
<feature type="compositionally biased region" description="Basic and acidic residues" evidence="7">
    <location>
        <begin position="98"/>
        <end position="111"/>
    </location>
</feature>
<keyword evidence="4 9" id="KW-0418">Kinase</keyword>
<organism evidence="9 10">
    <name type="scientific">Conexibacter stalactiti</name>
    <dbReference type="NCBI Taxonomy" id="1940611"/>
    <lineage>
        <taxon>Bacteria</taxon>
        <taxon>Bacillati</taxon>
        <taxon>Actinomycetota</taxon>
        <taxon>Thermoleophilia</taxon>
        <taxon>Solirubrobacterales</taxon>
        <taxon>Conexibacteraceae</taxon>
        <taxon>Conexibacter</taxon>
    </lineage>
</organism>
<evidence type="ECO:0000313" key="10">
    <source>
        <dbReference type="Proteomes" id="UP001284601"/>
    </source>
</evidence>
<name>A0ABU4HRE6_9ACTN</name>
<accession>A0ABU4HRE6</accession>
<dbReference type="InterPro" id="IPR011611">
    <property type="entry name" value="PfkB_dom"/>
</dbReference>
<sequence>MIAALAPNPSIDRFFLVADQVRIGAIHRPSELIAVAGGKGLNVARAASTLGGDVRAVALLAGHAGRWIADELLDNAIRADVVWTTGETRSSLTAADPESGRPTEFYERGESTDPAAWERFADRVSALSGASWASISGSLPPGIPAAASADLVERARSTGARVAVDQAGAALAAALGAAPDLVKVNASEARELTGQSEPRAAALALHESLLKRRDLVGLDAPATVVTAGEAGAYLVAPDGRAWRGTLDARGPFPNGSGDSFLGGLLAALDGGAAVPADAAELWQAALPLALGAATANAERAGAGRLDPRRARTLAAQALVQPS</sequence>
<feature type="domain" description="Carbohydrate kinase PfkB" evidence="8">
    <location>
        <begin position="25"/>
        <end position="279"/>
    </location>
</feature>
<proteinExistence type="inferred from homology"/>
<keyword evidence="5" id="KW-0067">ATP-binding</keyword>
<dbReference type="PANTHER" id="PTHR46566">
    <property type="entry name" value="1-PHOSPHOFRUCTOKINASE-RELATED"/>
    <property type="match status" value="1"/>
</dbReference>
<dbReference type="Pfam" id="PF00294">
    <property type="entry name" value="PfkB"/>
    <property type="match status" value="1"/>
</dbReference>
<evidence type="ECO:0000256" key="7">
    <source>
        <dbReference type="SAM" id="MobiDB-lite"/>
    </source>
</evidence>
<dbReference type="InterPro" id="IPR029056">
    <property type="entry name" value="Ribokinase-like"/>
</dbReference>
<protein>
    <submittedName>
        <fullName evidence="9">PfkB family carbohydrate kinase</fullName>
    </submittedName>
</protein>
<keyword evidence="10" id="KW-1185">Reference proteome</keyword>
<dbReference type="SUPFAM" id="SSF53613">
    <property type="entry name" value="Ribokinase-like"/>
    <property type="match status" value="1"/>
</dbReference>
<reference evidence="9 10" key="2">
    <citation type="submission" date="2023-10" db="EMBL/GenBank/DDBJ databases">
        <authorList>
            <person name="Han X.F."/>
        </authorList>
    </citation>
    <scope>NUCLEOTIDE SEQUENCE [LARGE SCALE GENOMIC DNA]</scope>
    <source>
        <strain evidence="9 10">KCTC 39840</strain>
    </source>
</reference>
<dbReference type="GO" id="GO:0016301">
    <property type="term" value="F:kinase activity"/>
    <property type="evidence" value="ECO:0007669"/>
    <property type="project" value="UniProtKB-KW"/>
</dbReference>
<dbReference type="PRINTS" id="PR00990">
    <property type="entry name" value="RIBOKINASE"/>
</dbReference>
<evidence type="ECO:0000313" key="9">
    <source>
        <dbReference type="EMBL" id="MDW5595334.1"/>
    </source>
</evidence>
<dbReference type="InterPro" id="IPR002139">
    <property type="entry name" value="Ribo/fructo_kinase"/>
</dbReference>
<evidence type="ECO:0000256" key="2">
    <source>
        <dbReference type="ARBA" id="ARBA00022679"/>
    </source>
</evidence>
<dbReference type="Proteomes" id="UP001284601">
    <property type="component" value="Unassembled WGS sequence"/>
</dbReference>
<reference evidence="10" key="1">
    <citation type="submission" date="2023-07" db="EMBL/GenBank/DDBJ databases">
        <title>Conexibacter stalactiti sp. nov., isolated from stalactites in a lava cave and emended description of the genus Conexibacter.</title>
        <authorList>
            <person name="Lee S.D."/>
        </authorList>
    </citation>
    <scope>NUCLEOTIDE SEQUENCE [LARGE SCALE GENOMIC DNA]</scope>
    <source>
        <strain evidence="10">KCTC 39840</strain>
    </source>
</reference>
<evidence type="ECO:0000256" key="5">
    <source>
        <dbReference type="ARBA" id="ARBA00022840"/>
    </source>
</evidence>
<feature type="region of interest" description="Disordered" evidence="7">
    <location>
        <begin position="92"/>
        <end position="111"/>
    </location>
</feature>
<dbReference type="InterPro" id="IPR017583">
    <property type="entry name" value="Tagatose/fructose_Pkinase"/>
</dbReference>
<dbReference type="EMBL" id="JAWSTH010000031">
    <property type="protein sequence ID" value="MDW5595334.1"/>
    <property type="molecule type" value="Genomic_DNA"/>
</dbReference>
<evidence type="ECO:0000256" key="4">
    <source>
        <dbReference type="ARBA" id="ARBA00022777"/>
    </source>
</evidence>
<evidence type="ECO:0000256" key="3">
    <source>
        <dbReference type="ARBA" id="ARBA00022741"/>
    </source>
</evidence>
<keyword evidence="3" id="KW-0547">Nucleotide-binding</keyword>
<comment type="similarity">
    <text evidence="1">Belongs to the carbohydrate kinase PfkB family.</text>
</comment>
<dbReference type="RefSeq" id="WP_318597672.1">
    <property type="nucleotide sequence ID" value="NZ_JAWSTH010000031.1"/>
</dbReference>